<dbReference type="VEuPathDB" id="MicrosporidiaDB:NEDG_01197"/>
<protein>
    <submittedName>
        <fullName evidence="1">Dynein light chain 4, axonemal</fullName>
    </submittedName>
</protein>
<comment type="caution">
    <text evidence="1">The sequence shown here is derived from an EMBL/GenBank/DDBJ whole genome shotgun (WGS) entry which is preliminary data.</text>
</comment>
<dbReference type="GeneID" id="93647547"/>
<dbReference type="Pfam" id="PF01221">
    <property type="entry name" value="Dynein_light"/>
    <property type="match status" value="1"/>
</dbReference>
<accession>A0A177EB71</accession>
<name>A0A177EB71_9MICR</name>
<proteinExistence type="predicted"/>
<organism evidence="1 2">
    <name type="scientific">Nematocida displodere</name>
    <dbReference type="NCBI Taxonomy" id="1805483"/>
    <lineage>
        <taxon>Eukaryota</taxon>
        <taxon>Fungi</taxon>
        <taxon>Fungi incertae sedis</taxon>
        <taxon>Microsporidia</taxon>
        <taxon>Nematocida</taxon>
    </lineage>
</organism>
<dbReference type="EMBL" id="LTDL01000042">
    <property type="protein sequence ID" value="OAG29058.1"/>
    <property type="molecule type" value="Genomic_DNA"/>
</dbReference>
<dbReference type="InterPro" id="IPR037177">
    <property type="entry name" value="DLC_sf"/>
</dbReference>
<dbReference type="GO" id="GO:0030286">
    <property type="term" value="C:dynein complex"/>
    <property type="evidence" value="ECO:0007669"/>
    <property type="project" value="InterPro"/>
</dbReference>
<sequence length="105" mass="11483">MADPGTADELQDKKIEVLIKDVPEDVQTEVADICMAAPNIGDYRKYSKLIRDTLDSKFGKGWNVIMGESFAGSCSVAKNGILQIRITGTLILVFKSCSIIKESTK</sequence>
<dbReference type="SUPFAM" id="SSF54648">
    <property type="entry name" value="DLC"/>
    <property type="match status" value="1"/>
</dbReference>
<gene>
    <name evidence="1" type="ORF">NEDG_01197</name>
</gene>
<keyword evidence="2" id="KW-1185">Reference proteome</keyword>
<dbReference type="RefSeq" id="XP_067543803.1">
    <property type="nucleotide sequence ID" value="XM_067688615.1"/>
</dbReference>
<dbReference type="InterPro" id="IPR001372">
    <property type="entry name" value="Dynein_light_chain_typ-1/2"/>
</dbReference>
<dbReference type="OrthoDB" id="6506078at2759"/>
<reference evidence="1 2" key="1">
    <citation type="submission" date="2016-02" db="EMBL/GenBank/DDBJ databases">
        <title>Discovery of a natural microsporidian pathogen with a broad tissue tropism in Caenorhabditis elegans.</title>
        <authorList>
            <person name="Luallen R.J."/>
            <person name="Reinke A.W."/>
            <person name="Tong L."/>
            <person name="Botts M.R."/>
            <person name="Felix M.-A."/>
            <person name="Troemel E.R."/>
        </authorList>
    </citation>
    <scope>NUCLEOTIDE SEQUENCE [LARGE SCALE GENOMIC DNA]</scope>
    <source>
        <strain evidence="1 2">JUm2807</strain>
    </source>
</reference>
<evidence type="ECO:0000313" key="2">
    <source>
        <dbReference type="Proteomes" id="UP000185944"/>
    </source>
</evidence>
<evidence type="ECO:0000313" key="1">
    <source>
        <dbReference type="EMBL" id="OAG29058.1"/>
    </source>
</evidence>
<dbReference type="GO" id="GO:0007017">
    <property type="term" value="P:microtubule-based process"/>
    <property type="evidence" value="ECO:0007669"/>
    <property type="project" value="InterPro"/>
</dbReference>
<dbReference type="SMART" id="SM01375">
    <property type="entry name" value="Dynein_light"/>
    <property type="match status" value="1"/>
</dbReference>
<dbReference type="Gene3D" id="3.30.740.10">
    <property type="entry name" value="Protein Inhibitor Of Neuronal Nitric Oxide Synthase"/>
    <property type="match status" value="1"/>
</dbReference>
<dbReference type="AlphaFoldDB" id="A0A177EB71"/>
<dbReference type="Proteomes" id="UP000185944">
    <property type="component" value="Unassembled WGS sequence"/>
</dbReference>
<dbReference type="STRING" id="1805483.A0A177EB71"/>